<feature type="transmembrane region" description="Helical" evidence="3">
    <location>
        <begin position="12"/>
        <end position="28"/>
    </location>
</feature>
<dbReference type="EMBL" id="LN614830">
    <property type="protein sequence ID" value="CEG61367.1"/>
    <property type="molecule type" value="Genomic_DNA"/>
</dbReference>
<comment type="similarity">
    <text evidence="2">Belongs to the membrane fusion protein (MFP) (TC 8.A.1) family.</text>
</comment>
<dbReference type="Pfam" id="PF25967">
    <property type="entry name" value="RND-MFP_C"/>
    <property type="match status" value="1"/>
</dbReference>
<keyword evidence="3" id="KW-1133">Transmembrane helix</keyword>
<dbReference type="PATRIC" id="fig|451.8.peg.1191"/>
<dbReference type="Proteomes" id="UP000182998">
    <property type="component" value="Unassembled WGS sequence"/>
</dbReference>
<dbReference type="GO" id="GO:0030313">
    <property type="term" value="C:cell envelope"/>
    <property type="evidence" value="ECO:0007669"/>
    <property type="project" value="UniProtKB-SubCell"/>
</dbReference>
<evidence type="ECO:0000256" key="3">
    <source>
        <dbReference type="SAM" id="Phobius"/>
    </source>
</evidence>
<dbReference type="PANTHER" id="PTHR30158:SF24">
    <property type="entry name" value="HLYD FAMILY SECRETION PROTEIN"/>
    <property type="match status" value="1"/>
</dbReference>
<feature type="domain" description="Multidrug resistance protein MdtA-like C-terminal permuted SH3" evidence="6">
    <location>
        <begin position="311"/>
        <end position="369"/>
    </location>
</feature>
<dbReference type="Pfam" id="PF25944">
    <property type="entry name" value="Beta-barrel_RND"/>
    <property type="match status" value="1"/>
</dbReference>
<dbReference type="InterPro" id="IPR058625">
    <property type="entry name" value="MdtA-like_BSH"/>
</dbReference>
<dbReference type="Proteomes" id="UP000032414">
    <property type="component" value="Chromosome I"/>
</dbReference>
<feature type="domain" description="Multidrug resistance protein MdtA-like beta-barrel" evidence="5">
    <location>
        <begin position="215"/>
        <end position="305"/>
    </location>
</feature>
<evidence type="ECO:0000256" key="2">
    <source>
        <dbReference type="ARBA" id="ARBA00009477"/>
    </source>
</evidence>
<dbReference type="GO" id="GO:0022857">
    <property type="term" value="F:transmembrane transporter activity"/>
    <property type="evidence" value="ECO:0007669"/>
    <property type="project" value="InterPro"/>
</dbReference>
<accession>A0A098GHA7</accession>
<feature type="domain" description="Multidrug resistance protein MdtA-like barrel-sandwich hybrid" evidence="4">
    <location>
        <begin position="68"/>
        <end position="210"/>
    </location>
</feature>
<dbReference type="Gene3D" id="2.40.30.170">
    <property type="match status" value="1"/>
</dbReference>
<dbReference type="NCBIfam" id="TIGR01730">
    <property type="entry name" value="RND_mfp"/>
    <property type="match status" value="1"/>
</dbReference>
<sequence length="387" mass="43147">MSMNPNRSSKIAYIVIIGLVIAFLFWFAKHRSTNPVQEVPLPEAVVQKPRANNMREFVTQTGTLVAYNSVDLVARVKGYLQAVEFTDGTFIKKGKELFIIEPQPYLDQLKEAQASVVAQKASYDYALAEYKRQQRMYKQHATSLDNVEKWYAKTVENKAEIDKAVANADEAAITYSYTHVLAPFDGRIGRHLVDPGNLVGDGVATDLATIEQIDPIYVYFNLNELDLIKIREAIRNNTFNPGKIDEVPVAVKMQTETSFSHQGKLNFVNTGLNASTGTMEFRALLSNKDYSLLPGLFVQVRIPVTKPTRQLTVPNTAVQYDQIGPYVLTVDQNNYVQLKRVQLGTLEQGIRAIVKGLDAQDNVVISGIQNAVPGNQVKIVPNGNIQE</sequence>
<evidence type="ECO:0000313" key="9">
    <source>
        <dbReference type="Proteomes" id="UP000032414"/>
    </source>
</evidence>
<dbReference type="GO" id="GO:0046677">
    <property type="term" value="P:response to antibiotic"/>
    <property type="evidence" value="ECO:0007669"/>
    <property type="project" value="TreeGrafter"/>
</dbReference>
<reference evidence="9" key="1">
    <citation type="submission" date="2014-09" db="EMBL/GenBank/DDBJ databases">
        <authorList>
            <person name="Gomez-Valero L."/>
        </authorList>
    </citation>
    <scope>NUCLEOTIDE SEQUENCE [LARGE SCALE GENOMIC DNA]</scope>
    <source>
        <strain evidence="9">ATCC33218</strain>
    </source>
</reference>
<evidence type="ECO:0000259" key="4">
    <source>
        <dbReference type="Pfam" id="PF25917"/>
    </source>
</evidence>
<dbReference type="InterPro" id="IPR058627">
    <property type="entry name" value="MdtA-like_C"/>
</dbReference>
<dbReference type="EMBL" id="FMVN01000007">
    <property type="protein sequence ID" value="SCY39129.1"/>
    <property type="molecule type" value="Genomic_DNA"/>
</dbReference>
<dbReference type="Pfam" id="PF25917">
    <property type="entry name" value="BSH_RND"/>
    <property type="match status" value="1"/>
</dbReference>
<dbReference type="GO" id="GO:0005886">
    <property type="term" value="C:plasma membrane"/>
    <property type="evidence" value="ECO:0007669"/>
    <property type="project" value="TreeGrafter"/>
</dbReference>
<reference evidence="8 10" key="3">
    <citation type="submission" date="2016-10" db="EMBL/GenBank/DDBJ databases">
        <authorList>
            <person name="Varghese N."/>
            <person name="Submissions S."/>
        </authorList>
    </citation>
    <scope>NUCLEOTIDE SEQUENCE [LARGE SCALE GENOMIC DNA]</scope>
    <source>
        <strain evidence="8 10">ATCC 33218</strain>
    </source>
</reference>
<evidence type="ECO:0000259" key="5">
    <source>
        <dbReference type="Pfam" id="PF25944"/>
    </source>
</evidence>
<proteinExistence type="inferred from homology"/>
<dbReference type="Gene3D" id="1.10.287.470">
    <property type="entry name" value="Helix hairpin bin"/>
    <property type="match status" value="1"/>
</dbReference>
<name>A0A098GHA7_LEGMI</name>
<evidence type="ECO:0000256" key="1">
    <source>
        <dbReference type="ARBA" id="ARBA00004519"/>
    </source>
</evidence>
<dbReference type="HOGENOM" id="CLU_018816_2_1_6"/>
<protein>
    <submittedName>
        <fullName evidence="7">RND family efflux transporter MFP subunit</fullName>
    </submittedName>
    <submittedName>
        <fullName evidence="8">RND family efflux transporter, MFP subunit</fullName>
    </submittedName>
</protein>
<dbReference type="InterPro" id="IPR006143">
    <property type="entry name" value="RND_pump_MFP"/>
</dbReference>
<dbReference type="SUPFAM" id="SSF111369">
    <property type="entry name" value="HlyD-like secretion proteins"/>
    <property type="match status" value="1"/>
</dbReference>
<organism evidence="7 9">
    <name type="scientific">Legionella micdadei</name>
    <name type="common">Tatlockia micdadei</name>
    <dbReference type="NCBI Taxonomy" id="451"/>
    <lineage>
        <taxon>Bacteria</taxon>
        <taxon>Pseudomonadati</taxon>
        <taxon>Pseudomonadota</taxon>
        <taxon>Gammaproteobacteria</taxon>
        <taxon>Legionellales</taxon>
        <taxon>Legionellaceae</taxon>
        <taxon>Legionella</taxon>
    </lineage>
</organism>
<reference evidence="7" key="2">
    <citation type="submission" date="2014-09" db="EMBL/GenBank/DDBJ databases">
        <authorList>
            <person name="GOMEZ-VALERO Laura"/>
        </authorList>
    </citation>
    <scope>NUCLEOTIDE SEQUENCE</scope>
    <source>
        <strain evidence="7">ATCC33218</strain>
    </source>
</reference>
<dbReference type="Gene3D" id="2.40.50.100">
    <property type="match status" value="1"/>
</dbReference>
<evidence type="ECO:0000313" key="10">
    <source>
        <dbReference type="Proteomes" id="UP000182998"/>
    </source>
</evidence>
<keyword evidence="10" id="KW-1185">Reference proteome</keyword>
<gene>
    <name evidence="7" type="ORF">LMI_2085</name>
    <name evidence="8" type="ORF">SAMN02982997_01578</name>
</gene>
<dbReference type="KEGG" id="tmc:LMI_2085"/>
<evidence type="ECO:0000313" key="7">
    <source>
        <dbReference type="EMBL" id="CEG61367.1"/>
    </source>
</evidence>
<dbReference type="STRING" id="451.B6N58_05640"/>
<dbReference type="InterPro" id="IPR058626">
    <property type="entry name" value="MdtA-like_b-barrel"/>
</dbReference>
<evidence type="ECO:0000259" key="6">
    <source>
        <dbReference type="Pfam" id="PF25967"/>
    </source>
</evidence>
<keyword evidence="3" id="KW-0472">Membrane</keyword>
<dbReference type="PANTHER" id="PTHR30158">
    <property type="entry name" value="ACRA/E-RELATED COMPONENT OF DRUG EFFLUX TRANSPORTER"/>
    <property type="match status" value="1"/>
</dbReference>
<dbReference type="Gene3D" id="2.40.420.20">
    <property type="match status" value="1"/>
</dbReference>
<dbReference type="AlphaFoldDB" id="A0A098GHA7"/>
<evidence type="ECO:0000313" key="8">
    <source>
        <dbReference type="EMBL" id="SCY39129.1"/>
    </source>
</evidence>
<keyword evidence="3" id="KW-0812">Transmembrane</keyword>
<comment type="subcellular location">
    <subcellularLocation>
        <location evidence="1">Cell inner membrane</location>
        <topology evidence="1">Lipid-anchor</topology>
    </subcellularLocation>
</comment>